<dbReference type="PANTHER" id="PTHR33393:SF13">
    <property type="entry name" value="PGA BIOSYNTHESIS PROTEIN CAPA"/>
    <property type="match status" value="1"/>
</dbReference>
<dbReference type="RefSeq" id="WP_151748646.1">
    <property type="nucleotide sequence ID" value="NZ_BKIP01000035.1"/>
</dbReference>
<protein>
    <submittedName>
        <fullName evidence="3">CapA family protein</fullName>
    </submittedName>
</protein>
<dbReference type="SUPFAM" id="SSF56300">
    <property type="entry name" value="Metallo-dependent phosphatases"/>
    <property type="match status" value="1"/>
</dbReference>
<accession>A0AB35K9M8</accession>
<dbReference type="AlphaFoldDB" id="A0AB35K9M8"/>
<sequence length="577" mass="66125">MKYQPVEIKLLAHIGTTSFDEALWQFEFDDDISTLLLIDYALEQFQQKKVQAQGVYVVPQKMSEQIGQQNLGLKASESYTFTELLQFLIFTQAVDVREALSKMLCGTNEQASLILSKRAAAYNLTLKNEATRNQLKHLFLLLRKIFSYPSEIKKLFFIKEMNFQGKSYLPQTLLMAQNVVEVLYLTNSFRKIYLTFFEENQTIGFFSFLDDIYRAEHLIPYYHCFQAQTVTPKVCSAPSGIINILGDTYFGEIYTEKRKARGQTDALQQYDGYDYSFKKIKDFLGENDLNIANFEAVFALETQSPLAHKKPFILKADAEQTLAEFKNIHLNHVVLANNHLKDYGDRGLIYTLQQFDQANISYVGAGLNQKDAHNYFELSFENKCYAIFNGYWHRETAYLDYDFYALGHKNGVACLNGVLLDQIGRYKQTNPEHKIIVICHWGVDFKPITKEQSKLAAILTQAGADLVIGHGAHTIQPVQIINQKPVVFGIGNAVFNSNGEYEKHDALPFGCIARLDLSKDQLRLYPIYTNNLKTFWQPYPVNAEDFLKASSYMTSLLTTENYIATQDNLGPYIEIKF</sequence>
<gene>
    <name evidence="3" type="ORF">M0O54_19260</name>
</gene>
<dbReference type="InterPro" id="IPR029052">
    <property type="entry name" value="Metallo-depent_PP-like"/>
</dbReference>
<dbReference type="Proteomes" id="UP001150055">
    <property type="component" value="Unassembled WGS sequence"/>
</dbReference>
<proteinExistence type="inferred from homology"/>
<comment type="similarity">
    <text evidence="1">Belongs to the CapA family.</text>
</comment>
<reference evidence="3" key="1">
    <citation type="submission" date="2022-12" db="EMBL/GenBank/DDBJ databases">
        <title>Acinetobacter lactucae: Emerging opportunistic pathogenic species of genus Acinetobacter isolated from immunocompromised patients in clinical settings of India.</title>
        <authorList>
            <person name="Amar A.K."/>
            <person name="Sawant A.R."/>
            <person name="Meera M."/>
            <person name="Tomar A."/>
            <person name="Sistla S."/>
            <person name="Prashanth K."/>
        </authorList>
    </citation>
    <scope>NUCLEOTIDE SEQUENCE</scope>
    <source>
        <strain evidence="3">PKAL1828C</strain>
    </source>
</reference>
<dbReference type="InterPro" id="IPR019079">
    <property type="entry name" value="Capsule_synth_CapA"/>
</dbReference>
<evidence type="ECO:0000259" key="2">
    <source>
        <dbReference type="SMART" id="SM00854"/>
    </source>
</evidence>
<organism evidence="3 4">
    <name type="scientific">Acinetobacter lactucae</name>
    <dbReference type="NCBI Taxonomy" id="1785128"/>
    <lineage>
        <taxon>Bacteria</taxon>
        <taxon>Pseudomonadati</taxon>
        <taxon>Pseudomonadota</taxon>
        <taxon>Gammaproteobacteria</taxon>
        <taxon>Moraxellales</taxon>
        <taxon>Moraxellaceae</taxon>
        <taxon>Acinetobacter</taxon>
        <taxon>Acinetobacter calcoaceticus/baumannii complex</taxon>
    </lineage>
</organism>
<evidence type="ECO:0000256" key="1">
    <source>
        <dbReference type="ARBA" id="ARBA00005662"/>
    </source>
</evidence>
<dbReference type="Pfam" id="PF09587">
    <property type="entry name" value="PGA_cap"/>
    <property type="match status" value="1"/>
</dbReference>
<comment type="caution">
    <text evidence="3">The sequence shown here is derived from an EMBL/GenBank/DDBJ whole genome shotgun (WGS) entry which is preliminary data.</text>
</comment>
<evidence type="ECO:0000313" key="3">
    <source>
        <dbReference type="EMBL" id="MDD9322218.1"/>
    </source>
</evidence>
<name>A0AB35K9M8_9GAMM</name>
<dbReference type="EMBL" id="JALNTG010000069">
    <property type="protein sequence ID" value="MDD9322218.1"/>
    <property type="molecule type" value="Genomic_DNA"/>
</dbReference>
<dbReference type="SMART" id="SM00854">
    <property type="entry name" value="PGA_cap"/>
    <property type="match status" value="1"/>
</dbReference>
<dbReference type="Gene3D" id="3.60.21.10">
    <property type="match status" value="1"/>
</dbReference>
<evidence type="ECO:0000313" key="4">
    <source>
        <dbReference type="Proteomes" id="UP001150055"/>
    </source>
</evidence>
<dbReference type="PANTHER" id="PTHR33393">
    <property type="entry name" value="POLYGLUTAMINE SYNTHESIS ACCESSORY PROTEIN RV0574C-RELATED"/>
    <property type="match status" value="1"/>
</dbReference>
<feature type="domain" description="Capsule synthesis protein CapA" evidence="2">
    <location>
        <begin position="241"/>
        <end position="497"/>
    </location>
</feature>
<dbReference type="InterPro" id="IPR052169">
    <property type="entry name" value="CW_Biosynth-Accessory"/>
</dbReference>